<dbReference type="GO" id="GO:0046394">
    <property type="term" value="P:carboxylic acid biosynthetic process"/>
    <property type="evidence" value="ECO:0007669"/>
    <property type="project" value="UniProtKB-ARBA"/>
</dbReference>
<dbReference type="PATRIC" id="fig|1121307.3.peg.934"/>
<sequence>MDLFDSSIAFGLTPFETVYFQDKTPQRLENHYRRLLRASRVLNVLYNYDFEKFKKGINDFIKESNEENGVLKAILLNGELKFKIRKPSYTKEGFNNGISLYVSSVKRDPKSIFTYFKTLNYGENVLEDIRSKKRGYDGCLFLNYNNQVCETSYANIFFRKDNVIYTPSLTCGILPGIMREDIIKFARDNGYEVKKTKLMLDDIKLMDEAFISNSVSAIYPIKRIDNIEFTSREFVNKIIREKAFNRPWNS</sequence>
<comment type="caution">
    <text evidence="6">The sequence shown here is derived from an EMBL/GenBank/DDBJ whole genome shotgun (WGS) entry which is preliminary data.</text>
</comment>
<proteinExistence type="inferred from homology"/>
<evidence type="ECO:0000256" key="3">
    <source>
        <dbReference type="ARBA" id="ARBA00022898"/>
    </source>
</evidence>
<dbReference type="Gene3D" id="3.20.10.10">
    <property type="entry name" value="D-amino Acid Aminotransferase, subunit A, domain 2"/>
    <property type="match status" value="1"/>
</dbReference>
<comment type="cofactor">
    <cofactor evidence="1 5">
        <name>pyridoxal 5'-phosphate</name>
        <dbReference type="ChEBI" id="CHEBI:597326"/>
    </cofactor>
</comment>
<accession>A0A0J8D636</accession>
<dbReference type="Proteomes" id="UP000036756">
    <property type="component" value="Unassembled WGS sequence"/>
</dbReference>
<dbReference type="RefSeq" id="WP_048570763.1">
    <property type="nucleotide sequence ID" value="NZ_LFVU01000027.1"/>
</dbReference>
<evidence type="ECO:0000256" key="5">
    <source>
        <dbReference type="RuleBase" id="RU004516"/>
    </source>
</evidence>
<dbReference type="GO" id="GO:0008652">
    <property type="term" value="P:amino acid biosynthetic process"/>
    <property type="evidence" value="ECO:0007669"/>
    <property type="project" value="UniProtKB-ARBA"/>
</dbReference>
<dbReference type="InterPro" id="IPR050571">
    <property type="entry name" value="Class-IV_PLP-Dep_Aminotrnsfr"/>
</dbReference>
<dbReference type="GO" id="GO:0008483">
    <property type="term" value="F:transaminase activity"/>
    <property type="evidence" value="ECO:0007669"/>
    <property type="project" value="UniProtKB-KW"/>
</dbReference>
<evidence type="ECO:0000256" key="2">
    <source>
        <dbReference type="ARBA" id="ARBA00009320"/>
    </source>
</evidence>
<dbReference type="PANTHER" id="PTHR42743">
    <property type="entry name" value="AMINO-ACID AMINOTRANSFERASE"/>
    <property type="match status" value="1"/>
</dbReference>
<comment type="similarity">
    <text evidence="2 4">Belongs to the class-IV pyridoxal-phosphate-dependent aminotransferase family.</text>
</comment>
<dbReference type="InterPro" id="IPR001544">
    <property type="entry name" value="Aminotrans_IV"/>
</dbReference>
<dbReference type="InterPro" id="IPR043132">
    <property type="entry name" value="BCAT-like_C"/>
</dbReference>
<keyword evidence="6" id="KW-0808">Transferase</keyword>
<protein>
    <submittedName>
        <fullName evidence="6">Aminotransferase, class IV</fullName>
    </submittedName>
</protein>
<dbReference type="FunFam" id="3.20.10.10:FF:000002">
    <property type="entry name" value="D-alanine aminotransferase"/>
    <property type="match status" value="1"/>
</dbReference>
<evidence type="ECO:0000313" key="7">
    <source>
        <dbReference type="Proteomes" id="UP000036756"/>
    </source>
</evidence>
<name>A0A0J8D636_CLOCY</name>
<evidence type="ECO:0000313" key="6">
    <source>
        <dbReference type="EMBL" id="KMT21317.1"/>
    </source>
</evidence>
<dbReference type="GO" id="GO:0005829">
    <property type="term" value="C:cytosol"/>
    <property type="evidence" value="ECO:0007669"/>
    <property type="project" value="TreeGrafter"/>
</dbReference>
<dbReference type="PROSITE" id="PS00770">
    <property type="entry name" value="AA_TRANSFER_CLASS_4"/>
    <property type="match status" value="1"/>
</dbReference>
<keyword evidence="6" id="KW-0032">Aminotransferase</keyword>
<dbReference type="CDD" id="cd00449">
    <property type="entry name" value="PLPDE_IV"/>
    <property type="match status" value="1"/>
</dbReference>
<dbReference type="InterPro" id="IPR018300">
    <property type="entry name" value="Aminotrans_IV_CS"/>
</dbReference>
<dbReference type="AlphaFoldDB" id="A0A0J8D636"/>
<dbReference type="OrthoDB" id="9805628at2"/>
<dbReference type="STRING" id="1121307.CLCY_2c00770"/>
<keyword evidence="7" id="KW-1185">Reference proteome</keyword>
<evidence type="ECO:0000256" key="4">
    <source>
        <dbReference type="RuleBase" id="RU004106"/>
    </source>
</evidence>
<dbReference type="SUPFAM" id="SSF56752">
    <property type="entry name" value="D-aminoacid aminotransferase-like PLP-dependent enzymes"/>
    <property type="match status" value="1"/>
</dbReference>
<dbReference type="Gene3D" id="3.30.470.10">
    <property type="match status" value="1"/>
</dbReference>
<dbReference type="PANTHER" id="PTHR42743:SF11">
    <property type="entry name" value="AMINODEOXYCHORISMATE LYASE"/>
    <property type="match status" value="1"/>
</dbReference>
<dbReference type="InterPro" id="IPR036038">
    <property type="entry name" value="Aminotransferase-like"/>
</dbReference>
<dbReference type="InterPro" id="IPR043131">
    <property type="entry name" value="BCAT-like_N"/>
</dbReference>
<reference evidence="6 7" key="1">
    <citation type="submission" date="2015-06" db="EMBL/GenBank/DDBJ databases">
        <title>Draft genome sequence of the purine-degrading Clostridium cylindrosporum HC-1 (DSM 605).</title>
        <authorList>
            <person name="Poehlein A."/>
            <person name="Schiel-Bengelsdorf B."/>
            <person name="Bengelsdorf F."/>
            <person name="Daniel R."/>
            <person name="Duerre P."/>
        </authorList>
    </citation>
    <scope>NUCLEOTIDE SEQUENCE [LARGE SCALE GENOMIC DNA]</scope>
    <source>
        <strain evidence="6 7">DSM 605</strain>
    </source>
</reference>
<gene>
    <name evidence="6" type="ORF">CLCY_2c00770</name>
</gene>
<keyword evidence="3 5" id="KW-0663">Pyridoxal phosphate</keyword>
<dbReference type="EMBL" id="LFVU01000027">
    <property type="protein sequence ID" value="KMT21317.1"/>
    <property type="molecule type" value="Genomic_DNA"/>
</dbReference>
<evidence type="ECO:0000256" key="1">
    <source>
        <dbReference type="ARBA" id="ARBA00001933"/>
    </source>
</evidence>
<dbReference type="Pfam" id="PF01063">
    <property type="entry name" value="Aminotran_4"/>
    <property type="match status" value="1"/>
</dbReference>
<organism evidence="6 7">
    <name type="scientific">Clostridium cylindrosporum DSM 605</name>
    <dbReference type="NCBI Taxonomy" id="1121307"/>
    <lineage>
        <taxon>Bacteria</taxon>
        <taxon>Bacillati</taxon>
        <taxon>Bacillota</taxon>
        <taxon>Clostridia</taxon>
        <taxon>Eubacteriales</taxon>
        <taxon>Clostridiaceae</taxon>
        <taxon>Clostridium</taxon>
    </lineage>
</organism>